<dbReference type="Proteomes" id="UP000662914">
    <property type="component" value="Chromosome"/>
</dbReference>
<dbReference type="InterPro" id="IPR007890">
    <property type="entry name" value="CHASE2"/>
</dbReference>
<dbReference type="PANTHER" id="PTHR43081">
    <property type="entry name" value="ADENYLATE CYCLASE, TERMINAL-DIFFERENTIATION SPECIFIC-RELATED"/>
    <property type="match status" value="1"/>
</dbReference>
<evidence type="ECO:0000313" key="5">
    <source>
        <dbReference type="Proteomes" id="UP000662914"/>
    </source>
</evidence>
<dbReference type="CDD" id="cd07302">
    <property type="entry name" value="CHD"/>
    <property type="match status" value="1"/>
</dbReference>
<dbReference type="InterPro" id="IPR050697">
    <property type="entry name" value="Adenylyl/Guanylyl_Cyclase_3/4"/>
</dbReference>
<evidence type="ECO:0000259" key="3">
    <source>
        <dbReference type="PROSITE" id="PS50125"/>
    </source>
</evidence>
<reference evidence="4" key="1">
    <citation type="journal article" name="DNA Res.">
        <title>The physiological potential of anammox bacteria as revealed by their core genome structure.</title>
        <authorList>
            <person name="Okubo T."/>
            <person name="Toyoda A."/>
            <person name="Fukuhara K."/>
            <person name="Uchiyama I."/>
            <person name="Harigaya Y."/>
            <person name="Kuroiwa M."/>
            <person name="Suzuki T."/>
            <person name="Murakami Y."/>
            <person name="Suwa Y."/>
            <person name="Takami H."/>
        </authorList>
    </citation>
    <scope>NUCLEOTIDE SEQUENCE</scope>
    <source>
        <strain evidence="4">317325-3</strain>
    </source>
</reference>
<feature type="domain" description="Guanylate cyclase" evidence="3">
    <location>
        <begin position="476"/>
        <end position="607"/>
    </location>
</feature>
<keyword evidence="2" id="KW-1133">Transmembrane helix</keyword>
<feature type="transmembrane region" description="Helical" evidence="2">
    <location>
        <begin position="418"/>
        <end position="435"/>
    </location>
</feature>
<dbReference type="Pfam" id="PF05226">
    <property type="entry name" value="CHASE2"/>
    <property type="match status" value="1"/>
</dbReference>
<keyword evidence="1" id="KW-0802">TPR repeat</keyword>
<protein>
    <submittedName>
        <fullName evidence="4">Extracellular sensory protein</fullName>
    </submittedName>
</protein>
<evidence type="ECO:0000256" key="1">
    <source>
        <dbReference type="PROSITE-ProRule" id="PRU00339"/>
    </source>
</evidence>
<dbReference type="InterPro" id="IPR019734">
    <property type="entry name" value="TPR_rpt"/>
</dbReference>
<dbReference type="PROSITE" id="PS50005">
    <property type="entry name" value="TPR"/>
    <property type="match status" value="1"/>
</dbReference>
<dbReference type="AlphaFoldDB" id="A0A809QYU5"/>
<dbReference type="SMART" id="SM00044">
    <property type="entry name" value="CYCc"/>
    <property type="match status" value="1"/>
</dbReference>
<gene>
    <name evidence="4" type="ORF">DSYM_12920</name>
</gene>
<feature type="transmembrane region" description="Helical" evidence="2">
    <location>
        <begin position="387"/>
        <end position="406"/>
    </location>
</feature>
<dbReference type="PANTHER" id="PTHR43081:SF1">
    <property type="entry name" value="ADENYLATE CYCLASE, TERMINAL-DIFFERENTIATION SPECIFIC"/>
    <property type="match status" value="1"/>
</dbReference>
<keyword evidence="2" id="KW-0812">Transmembrane</keyword>
<dbReference type="SMART" id="SM01080">
    <property type="entry name" value="CHASE2"/>
    <property type="match status" value="1"/>
</dbReference>
<feature type="repeat" description="TPR" evidence="1">
    <location>
        <begin position="671"/>
        <end position="704"/>
    </location>
</feature>
<dbReference type="GO" id="GO:0006171">
    <property type="term" value="P:cAMP biosynthetic process"/>
    <property type="evidence" value="ECO:0007669"/>
    <property type="project" value="TreeGrafter"/>
</dbReference>
<dbReference type="Gene3D" id="3.30.70.1230">
    <property type="entry name" value="Nucleotide cyclase"/>
    <property type="match status" value="1"/>
</dbReference>
<dbReference type="SUPFAM" id="SSF55073">
    <property type="entry name" value="Nucleotide cyclase"/>
    <property type="match status" value="1"/>
</dbReference>
<name>A0A809QYU5_9PROT</name>
<dbReference type="InterPro" id="IPR001054">
    <property type="entry name" value="A/G_cyclase"/>
</dbReference>
<dbReference type="SUPFAM" id="SSF48452">
    <property type="entry name" value="TPR-like"/>
    <property type="match status" value="1"/>
</dbReference>
<sequence>MKLPLAAALLAAVAVSLDPGGQLENFERRTLDARARHHAAPTPHTERIVILDITEESIERLRPLYGRWPWPRSLHGEVAEYLAADGAAAIGFDLLFAEPVTRRELDAEDWQALAALAPNADLAEVRAELARRIDALQPGLGDSQFAAAVARAGNVFQAAVFAPAEKAAGGAMRDQAVLPFEALARASRGIGHINVLPDADGGYRRFLPLLRAGDGEAARPALGLAIAAHVKSLPLASLRREAAGLAFGDGVLPLQADDSAWIHYQGGVLRRQADGSEAFESFYRHIPYEDVLASKDLRAAGQASPLAPGAFRDKIVLVSARAAGLSDLRATPFSPVTPGIEIHANIIDSLLAGRHLRAPGAAAGFLLTLAVCLAAAALAWKPRFRLGVPLVLAAAGAFGASVWAAYGTGWVLPLVPPAVAMALACGGVLLARAAMAERDKRWLRTAFGHYLAPSVLEEVLRTPGRLRLGGERRHMTVLFSDIAGFTAFSEKLPPERVGALLNGYLDRMADCVAQTGGTLDKFVGDAVMAEWNAPLAQPDHAARACETALAMLEEVSRHGTAWQEAGGALDIRIGINSGEMVVGNMGSRQVFDYTAIGNEVNTAARLEPLNKAFATRILVSAATRREAEAQRPGRFAFRALGSVRLKGRAEPLEIFELAGRREALGLPRQESLERFAQAMALYQARRFDDALRLFREALARQPDDGPAAFFAMRCEEFIGQPPPADWDGVLAQTEK</sequence>
<organism evidence="4 5">
    <name type="scientific">Candidatus Desulfobacillus denitrificans</name>
    <dbReference type="NCBI Taxonomy" id="2608985"/>
    <lineage>
        <taxon>Bacteria</taxon>
        <taxon>Pseudomonadati</taxon>
        <taxon>Pseudomonadota</taxon>
        <taxon>Betaproteobacteria</taxon>
        <taxon>Candidatus Desulfobacillus</taxon>
    </lineage>
</organism>
<dbReference type="InterPro" id="IPR029787">
    <property type="entry name" value="Nucleotide_cyclase"/>
</dbReference>
<dbReference type="InterPro" id="IPR011990">
    <property type="entry name" value="TPR-like_helical_dom_sf"/>
</dbReference>
<keyword evidence="2" id="KW-0472">Membrane</keyword>
<dbReference type="GO" id="GO:0004016">
    <property type="term" value="F:adenylate cyclase activity"/>
    <property type="evidence" value="ECO:0007669"/>
    <property type="project" value="UniProtKB-ARBA"/>
</dbReference>
<dbReference type="PROSITE" id="PS50125">
    <property type="entry name" value="GUANYLATE_CYCLASE_2"/>
    <property type="match status" value="1"/>
</dbReference>
<accession>A0A809QYU5</accession>
<feature type="transmembrane region" description="Helical" evidence="2">
    <location>
        <begin position="360"/>
        <end position="380"/>
    </location>
</feature>
<dbReference type="EMBL" id="AP021857">
    <property type="protein sequence ID" value="BBO20593.1"/>
    <property type="molecule type" value="Genomic_DNA"/>
</dbReference>
<proteinExistence type="predicted"/>
<dbReference type="Pfam" id="PF00211">
    <property type="entry name" value="Guanylate_cyc"/>
    <property type="match status" value="1"/>
</dbReference>
<dbReference type="GO" id="GO:0035556">
    <property type="term" value="P:intracellular signal transduction"/>
    <property type="evidence" value="ECO:0007669"/>
    <property type="project" value="InterPro"/>
</dbReference>
<evidence type="ECO:0000313" key="4">
    <source>
        <dbReference type="EMBL" id="BBO20593.1"/>
    </source>
</evidence>
<evidence type="ECO:0000256" key="2">
    <source>
        <dbReference type="SAM" id="Phobius"/>
    </source>
</evidence>
<dbReference type="KEGG" id="ddz:DSYM_12920"/>